<dbReference type="Pfam" id="PF05485">
    <property type="entry name" value="THAP"/>
    <property type="match status" value="1"/>
</dbReference>
<gene>
    <name evidence="8" type="ORF">PVAND_002737</name>
</gene>
<reference evidence="8" key="1">
    <citation type="submission" date="2021-03" db="EMBL/GenBank/DDBJ databases">
        <title>Chromosome level genome of the anhydrobiotic midge Polypedilum vanderplanki.</title>
        <authorList>
            <person name="Yoshida Y."/>
            <person name="Kikawada T."/>
            <person name="Gusev O."/>
        </authorList>
    </citation>
    <scope>NUCLEOTIDE SEQUENCE</scope>
    <source>
        <strain evidence="8">NIAS01</strain>
        <tissue evidence="8">Whole body or cell culture</tissue>
    </source>
</reference>
<keyword evidence="3" id="KW-0862">Zinc</keyword>
<dbReference type="SMART" id="SM00980">
    <property type="entry name" value="THAP"/>
    <property type="match status" value="1"/>
</dbReference>
<feature type="domain" description="THAP-type" evidence="7">
    <location>
        <begin position="1"/>
        <end position="91"/>
    </location>
</feature>
<dbReference type="AlphaFoldDB" id="A0A9J6BTI5"/>
<feature type="region of interest" description="Disordered" evidence="6">
    <location>
        <begin position="132"/>
        <end position="154"/>
    </location>
</feature>
<evidence type="ECO:0000256" key="6">
    <source>
        <dbReference type="SAM" id="MobiDB-lite"/>
    </source>
</evidence>
<organism evidence="8 9">
    <name type="scientific">Polypedilum vanderplanki</name>
    <name type="common">Sleeping chironomid midge</name>
    <dbReference type="NCBI Taxonomy" id="319348"/>
    <lineage>
        <taxon>Eukaryota</taxon>
        <taxon>Metazoa</taxon>
        <taxon>Ecdysozoa</taxon>
        <taxon>Arthropoda</taxon>
        <taxon>Hexapoda</taxon>
        <taxon>Insecta</taxon>
        <taxon>Pterygota</taxon>
        <taxon>Neoptera</taxon>
        <taxon>Endopterygota</taxon>
        <taxon>Diptera</taxon>
        <taxon>Nematocera</taxon>
        <taxon>Chironomoidea</taxon>
        <taxon>Chironomidae</taxon>
        <taxon>Chironominae</taxon>
        <taxon>Polypedilum</taxon>
        <taxon>Polypedilum</taxon>
    </lineage>
</organism>
<dbReference type="SUPFAM" id="SSF57716">
    <property type="entry name" value="Glucocorticoid receptor-like (DNA-binding domain)"/>
    <property type="match status" value="1"/>
</dbReference>
<proteinExistence type="predicted"/>
<name>A0A9J6BTI5_POLVA</name>
<keyword evidence="4 5" id="KW-0238">DNA-binding</keyword>
<evidence type="ECO:0000259" key="7">
    <source>
        <dbReference type="PROSITE" id="PS50950"/>
    </source>
</evidence>
<dbReference type="EMBL" id="JADBJN010000003">
    <property type="protein sequence ID" value="KAG5672622.1"/>
    <property type="molecule type" value="Genomic_DNA"/>
</dbReference>
<dbReference type="OrthoDB" id="7683421at2759"/>
<evidence type="ECO:0000313" key="9">
    <source>
        <dbReference type="Proteomes" id="UP001107558"/>
    </source>
</evidence>
<evidence type="ECO:0000256" key="2">
    <source>
        <dbReference type="ARBA" id="ARBA00022771"/>
    </source>
</evidence>
<evidence type="ECO:0000256" key="5">
    <source>
        <dbReference type="PROSITE-ProRule" id="PRU00309"/>
    </source>
</evidence>
<evidence type="ECO:0000256" key="1">
    <source>
        <dbReference type="ARBA" id="ARBA00022723"/>
    </source>
</evidence>
<keyword evidence="1" id="KW-0479">Metal-binding</keyword>
<evidence type="ECO:0000256" key="4">
    <source>
        <dbReference type="ARBA" id="ARBA00023125"/>
    </source>
</evidence>
<protein>
    <recommendedName>
        <fullName evidence="7">THAP-type domain-containing protein</fullName>
    </recommendedName>
</protein>
<dbReference type="PROSITE" id="PS50950">
    <property type="entry name" value="ZF_THAP"/>
    <property type="match status" value="1"/>
</dbReference>
<keyword evidence="9" id="KW-1185">Reference proteome</keyword>
<dbReference type="InterPro" id="IPR006612">
    <property type="entry name" value="THAP_Znf"/>
</dbReference>
<comment type="caution">
    <text evidence="8">The sequence shown here is derived from an EMBL/GenBank/DDBJ whole genome shotgun (WGS) entry which is preliminary data.</text>
</comment>
<dbReference type="GO" id="GO:0003677">
    <property type="term" value="F:DNA binding"/>
    <property type="evidence" value="ECO:0007669"/>
    <property type="project" value="UniProtKB-UniRule"/>
</dbReference>
<dbReference type="Proteomes" id="UP001107558">
    <property type="component" value="Chromosome 3"/>
</dbReference>
<accession>A0A9J6BTI5</accession>
<dbReference type="GO" id="GO:0008270">
    <property type="term" value="F:zinc ion binding"/>
    <property type="evidence" value="ECO:0007669"/>
    <property type="project" value="UniProtKB-KW"/>
</dbReference>
<sequence length="426" mass="48593">MGGCRCSFFGCQNNTTLAKTNSIHSHFFHFPVKNLKRCIEWAIYSNRMEFLNLPIEKLKNKVICDYHFSENHFMNYTRSKLNKTTAVPTIYINENKEEIDLLQNPTDWISINRSMEVPSQFKNLPVTKIDIDESTEEQQQPPPPKRIKTDSPQSTIVCTSPQQKIRILNKVPVAAIPTPISPTCSNKIITYKQVKTIDPTVMTIRQQPQSTKLPTTGTRLQKITPYQIKSKITETTSNLTSTTIDCSFVENNEEPQETFEYVTVLNEETSPPLSKQQSSSLTSSPLVTSKYMVNEEIKDLIIKTSDDVKELKTLVSTTLSKIPTTSSVKEDNSNITQSGYNKVQLFNGIKRYLPPSLMALVRLELFGGTENREYKNDEKIICGELLSLGEETYNFLNEEWRLRLPSKELVRTWLNEGNPIDDDDAS</sequence>
<keyword evidence="2 5" id="KW-0863">Zinc-finger</keyword>
<evidence type="ECO:0000256" key="3">
    <source>
        <dbReference type="ARBA" id="ARBA00022833"/>
    </source>
</evidence>
<evidence type="ECO:0000313" key="8">
    <source>
        <dbReference type="EMBL" id="KAG5672622.1"/>
    </source>
</evidence>